<dbReference type="GO" id="GO:0015288">
    <property type="term" value="F:porin activity"/>
    <property type="evidence" value="ECO:0007669"/>
    <property type="project" value="UniProtKB-KW"/>
</dbReference>
<keyword evidence="15" id="KW-1133">Transmembrane helix</keyword>
<proteinExistence type="inferred from homology"/>
<dbReference type="AlphaFoldDB" id="A0A7G7G5A2"/>
<dbReference type="GO" id="GO:0009279">
    <property type="term" value="C:cell outer membrane"/>
    <property type="evidence" value="ECO:0007669"/>
    <property type="project" value="UniProtKB-SubCell"/>
</dbReference>
<dbReference type="GO" id="GO:0046930">
    <property type="term" value="C:pore complex"/>
    <property type="evidence" value="ECO:0007669"/>
    <property type="project" value="UniProtKB-KW"/>
</dbReference>
<comment type="subcellular location">
    <subcellularLocation>
        <location evidence="1">Cell outer membrane</location>
        <topology evidence="1">Multi-pass membrane protein</topology>
    </subcellularLocation>
</comment>
<gene>
    <name evidence="18" type="ORF">HUW51_06170</name>
</gene>
<feature type="transmembrane region" description="Helical" evidence="15">
    <location>
        <begin position="241"/>
        <end position="259"/>
    </location>
</feature>
<protein>
    <submittedName>
        <fullName evidence="18">Polysaccharide export protein</fullName>
    </submittedName>
</protein>
<comment type="similarity">
    <text evidence="2">Belongs to the BexD/CtrA/VexA family.</text>
</comment>
<evidence type="ECO:0000256" key="15">
    <source>
        <dbReference type="SAM" id="Phobius"/>
    </source>
</evidence>
<dbReference type="Proteomes" id="UP000515237">
    <property type="component" value="Chromosome"/>
</dbReference>
<dbReference type="GO" id="GO:0006811">
    <property type="term" value="P:monoatomic ion transport"/>
    <property type="evidence" value="ECO:0007669"/>
    <property type="project" value="UniProtKB-KW"/>
</dbReference>
<keyword evidence="6 15" id="KW-0812">Transmembrane</keyword>
<feature type="domain" description="SLBB" evidence="17">
    <location>
        <begin position="145"/>
        <end position="224"/>
    </location>
</feature>
<dbReference type="KEGG" id="aswu:HUW51_06170"/>
<keyword evidence="4" id="KW-1134">Transmembrane beta strand</keyword>
<accession>A0A7G7G5A2</accession>
<evidence type="ECO:0000256" key="1">
    <source>
        <dbReference type="ARBA" id="ARBA00004571"/>
    </source>
</evidence>
<evidence type="ECO:0000256" key="13">
    <source>
        <dbReference type="ARBA" id="ARBA00023237"/>
    </source>
</evidence>
<name>A0A7G7G5A2_9BACT</name>
<keyword evidence="7" id="KW-0732">Signal</keyword>
<dbReference type="InterPro" id="IPR003715">
    <property type="entry name" value="Poly_export_N"/>
</dbReference>
<dbReference type="InterPro" id="IPR054765">
    <property type="entry name" value="SLBB_dom"/>
</dbReference>
<keyword evidence="11 15" id="KW-0472">Membrane</keyword>
<evidence type="ECO:0000256" key="8">
    <source>
        <dbReference type="ARBA" id="ARBA00023047"/>
    </source>
</evidence>
<dbReference type="PANTHER" id="PTHR33619">
    <property type="entry name" value="POLYSACCHARIDE EXPORT PROTEIN GFCE-RELATED"/>
    <property type="match status" value="1"/>
</dbReference>
<keyword evidence="19" id="KW-1185">Reference proteome</keyword>
<dbReference type="RefSeq" id="WP_185273116.1">
    <property type="nucleotide sequence ID" value="NZ_CP055156.1"/>
</dbReference>
<dbReference type="Gene3D" id="3.10.560.10">
    <property type="entry name" value="Outer membrane lipoprotein wza domain like"/>
    <property type="match status" value="1"/>
</dbReference>
<evidence type="ECO:0000259" key="17">
    <source>
        <dbReference type="Pfam" id="PF22461"/>
    </source>
</evidence>
<keyword evidence="8" id="KW-0625">Polysaccharide transport</keyword>
<keyword evidence="12" id="KW-0564">Palmitate</keyword>
<evidence type="ECO:0000256" key="10">
    <source>
        <dbReference type="ARBA" id="ARBA00023114"/>
    </source>
</evidence>
<organism evidence="18 19">
    <name type="scientific">Adhaeribacter swui</name>
    <dbReference type="NCBI Taxonomy" id="2086471"/>
    <lineage>
        <taxon>Bacteria</taxon>
        <taxon>Pseudomonadati</taxon>
        <taxon>Bacteroidota</taxon>
        <taxon>Cytophagia</taxon>
        <taxon>Cytophagales</taxon>
        <taxon>Hymenobacteraceae</taxon>
        <taxon>Adhaeribacter</taxon>
    </lineage>
</organism>
<reference evidence="18 19" key="1">
    <citation type="journal article" date="2018" name="Int. J. Syst. Evol. Microbiol.">
        <title>Adhaeribacter swui sp. nov., isolated from wet mud.</title>
        <authorList>
            <person name="Kim D.U."/>
            <person name="Kim K.W."/>
            <person name="Kang M.S."/>
            <person name="Kim J.Y."/>
            <person name="Jang J.H."/>
            <person name="Kim M.K."/>
        </authorList>
    </citation>
    <scope>NUCLEOTIDE SEQUENCE [LARGE SCALE GENOMIC DNA]</scope>
    <source>
        <strain evidence="18 19">KCTC 52873</strain>
    </source>
</reference>
<dbReference type="PROSITE" id="PS51257">
    <property type="entry name" value="PROKAR_LIPOPROTEIN"/>
    <property type="match status" value="1"/>
</dbReference>
<keyword evidence="14" id="KW-0449">Lipoprotein</keyword>
<sequence>MRLFTLRIVGLLLFALLTACSSYKNIPYFQDLNRTAPSKEDITNFSPLKIQPGDILGIHVNSLNPEASALFNYNMNRMAGPSNEFFYNNPVVGFLVDVNGEINLPLIGTVKVSGLTTTEIQNNLTAQLVTFLKKPVINVRILNFRVSVLGDVQNPNVYTVQNERITITDALSLAGDLNITAMRNNVLLIREIDGSREYYPIDLTSKKLMESPYFYLRNNDVLYVQPDKSKFATVNRGYQNANLVFSAVSALSILLTIFLR</sequence>
<evidence type="ECO:0000256" key="7">
    <source>
        <dbReference type="ARBA" id="ARBA00022729"/>
    </source>
</evidence>
<evidence type="ECO:0000313" key="19">
    <source>
        <dbReference type="Proteomes" id="UP000515237"/>
    </source>
</evidence>
<evidence type="ECO:0000256" key="5">
    <source>
        <dbReference type="ARBA" id="ARBA00022597"/>
    </source>
</evidence>
<evidence type="ECO:0000256" key="2">
    <source>
        <dbReference type="ARBA" id="ARBA00009450"/>
    </source>
</evidence>
<keyword evidence="10" id="KW-0626">Porin</keyword>
<dbReference type="Pfam" id="PF22461">
    <property type="entry name" value="SLBB_2"/>
    <property type="match status" value="1"/>
</dbReference>
<evidence type="ECO:0000256" key="12">
    <source>
        <dbReference type="ARBA" id="ARBA00023139"/>
    </source>
</evidence>
<evidence type="ECO:0000256" key="9">
    <source>
        <dbReference type="ARBA" id="ARBA00023065"/>
    </source>
</evidence>
<dbReference type="Gene3D" id="3.30.1950.10">
    <property type="entry name" value="wza like domain"/>
    <property type="match status" value="1"/>
</dbReference>
<evidence type="ECO:0000256" key="4">
    <source>
        <dbReference type="ARBA" id="ARBA00022452"/>
    </source>
</evidence>
<feature type="domain" description="Polysaccharide export protein N-terminal" evidence="16">
    <location>
        <begin position="47"/>
        <end position="141"/>
    </location>
</feature>
<keyword evidence="13" id="KW-0998">Cell outer membrane</keyword>
<evidence type="ECO:0000313" key="18">
    <source>
        <dbReference type="EMBL" id="QNF32336.1"/>
    </source>
</evidence>
<dbReference type="InterPro" id="IPR049712">
    <property type="entry name" value="Poly_export"/>
</dbReference>
<dbReference type="GO" id="GO:0015159">
    <property type="term" value="F:polysaccharide transmembrane transporter activity"/>
    <property type="evidence" value="ECO:0007669"/>
    <property type="project" value="InterPro"/>
</dbReference>
<evidence type="ECO:0000256" key="6">
    <source>
        <dbReference type="ARBA" id="ARBA00022692"/>
    </source>
</evidence>
<keyword evidence="9" id="KW-0406">Ion transport</keyword>
<evidence type="ECO:0000259" key="16">
    <source>
        <dbReference type="Pfam" id="PF02563"/>
    </source>
</evidence>
<keyword evidence="5" id="KW-0762">Sugar transport</keyword>
<dbReference type="PANTHER" id="PTHR33619:SF3">
    <property type="entry name" value="POLYSACCHARIDE EXPORT PROTEIN GFCE-RELATED"/>
    <property type="match status" value="1"/>
</dbReference>
<evidence type="ECO:0000256" key="14">
    <source>
        <dbReference type="ARBA" id="ARBA00023288"/>
    </source>
</evidence>
<evidence type="ECO:0000256" key="3">
    <source>
        <dbReference type="ARBA" id="ARBA00022448"/>
    </source>
</evidence>
<evidence type="ECO:0000256" key="11">
    <source>
        <dbReference type="ARBA" id="ARBA00023136"/>
    </source>
</evidence>
<keyword evidence="3" id="KW-0813">Transport</keyword>
<dbReference type="EMBL" id="CP055156">
    <property type="protein sequence ID" value="QNF32336.1"/>
    <property type="molecule type" value="Genomic_DNA"/>
</dbReference>
<dbReference type="Pfam" id="PF02563">
    <property type="entry name" value="Poly_export"/>
    <property type="match status" value="1"/>
</dbReference>